<keyword evidence="4" id="KW-0238">DNA-binding</keyword>
<dbReference type="Proteomes" id="UP000639859">
    <property type="component" value="Unassembled WGS sequence"/>
</dbReference>
<evidence type="ECO:0000256" key="3">
    <source>
        <dbReference type="ARBA" id="ARBA00023082"/>
    </source>
</evidence>
<name>A0ABS0SV52_9CAUL</name>
<comment type="similarity">
    <text evidence="1">Belongs to the sigma-70 factor family. ECF subfamily.</text>
</comment>
<accession>A0ABS0SV52</accession>
<evidence type="ECO:0000259" key="6">
    <source>
        <dbReference type="Pfam" id="PF04542"/>
    </source>
</evidence>
<dbReference type="InterPro" id="IPR007627">
    <property type="entry name" value="RNA_pol_sigma70_r2"/>
</dbReference>
<evidence type="ECO:0000256" key="4">
    <source>
        <dbReference type="ARBA" id="ARBA00023125"/>
    </source>
</evidence>
<reference evidence="8 9" key="1">
    <citation type="submission" date="2020-11" db="EMBL/GenBank/DDBJ databases">
        <title>genome sequence of strain KACC 18849.</title>
        <authorList>
            <person name="Gao J."/>
            <person name="Zhang X."/>
        </authorList>
    </citation>
    <scope>NUCLEOTIDE SEQUENCE [LARGE SCALE GENOMIC DNA]</scope>
    <source>
        <strain evidence="8 9">KACC 18849</strain>
    </source>
</reference>
<dbReference type="Gene3D" id="1.10.10.10">
    <property type="entry name" value="Winged helix-like DNA-binding domain superfamily/Winged helix DNA-binding domain"/>
    <property type="match status" value="1"/>
</dbReference>
<dbReference type="Pfam" id="PF04542">
    <property type="entry name" value="Sigma70_r2"/>
    <property type="match status" value="1"/>
</dbReference>
<sequence>MGVLRPPTTGHDVELAALAATGDRAAFGELVRRHGSAVRGLLRRLGADSATADDVAQDAFLVGFEQIADYRGEGAFGGWIKKTAARLYLRKVKRDSRLIFSDTAPEEQPPPLGDTPGDRLDLDEALKGLSRGERLCVSLCYGADWSHAEAAEALNIPIGTVKSHVKRGLDKLRARLAPPTDGSARREGHG</sequence>
<dbReference type="EMBL" id="JADWOX010000002">
    <property type="protein sequence ID" value="MBI1683161.1"/>
    <property type="molecule type" value="Genomic_DNA"/>
</dbReference>
<dbReference type="InterPro" id="IPR007630">
    <property type="entry name" value="RNA_pol_sigma70_r4"/>
</dbReference>
<dbReference type="RefSeq" id="WP_198575087.1">
    <property type="nucleotide sequence ID" value="NZ_JADWOX010000002.1"/>
</dbReference>
<dbReference type="InterPro" id="IPR039425">
    <property type="entry name" value="RNA_pol_sigma-70-like"/>
</dbReference>
<evidence type="ECO:0000256" key="2">
    <source>
        <dbReference type="ARBA" id="ARBA00023015"/>
    </source>
</evidence>
<organism evidence="8 9">
    <name type="scientific">Caulobacter hibisci</name>
    <dbReference type="NCBI Taxonomy" id="2035993"/>
    <lineage>
        <taxon>Bacteria</taxon>
        <taxon>Pseudomonadati</taxon>
        <taxon>Pseudomonadota</taxon>
        <taxon>Alphaproteobacteria</taxon>
        <taxon>Caulobacterales</taxon>
        <taxon>Caulobacteraceae</taxon>
        <taxon>Caulobacter</taxon>
    </lineage>
</organism>
<dbReference type="SUPFAM" id="SSF88946">
    <property type="entry name" value="Sigma2 domain of RNA polymerase sigma factors"/>
    <property type="match status" value="1"/>
</dbReference>
<dbReference type="InterPro" id="IPR013325">
    <property type="entry name" value="RNA_pol_sigma_r2"/>
</dbReference>
<dbReference type="PANTHER" id="PTHR43133">
    <property type="entry name" value="RNA POLYMERASE ECF-TYPE SIGMA FACTO"/>
    <property type="match status" value="1"/>
</dbReference>
<dbReference type="SUPFAM" id="SSF88659">
    <property type="entry name" value="Sigma3 and sigma4 domains of RNA polymerase sigma factors"/>
    <property type="match status" value="1"/>
</dbReference>
<keyword evidence="5" id="KW-0804">Transcription</keyword>
<evidence type="ECO:0000313" key="8">
    <source>
        <dbReference type="EMBL" id="MBI1683161.1"/>
    </source>
</evidence>
<dbReference type="NCBIfam" id="TIGR02937">
    <property type="entry name" value="sigma70-ECF"/>
    <property type="match status" value="1"/>
</dbReference>
<feature type="domain" description="RNA polymerase sigma-70 region 4" evidence="7">
    <location>
        <begin position="125"/>
        <end position="174"/>
    </location>
</feature>
<keyword evidence="2" id="KW-0805">Transcription regulation</keyword>
<dbReference type="InterPro" id="IPR013324">
    <property type="entry name" value="RNA_pol_sigma_r3/r4-like"/>
</dbReference>
<proteinExistence type="inferred from homology"/>
<dbReference type="Gene3D" id="1.10.1740.10">
    <property type="match status" value="1"/>
</dbReference>
<evidence type="ECO:0000313" key="9">
    <source>
        <dbReference type="Proteomes" id="UP000639859"/>
    </source>
</evidence>
<dbReference type="InterPro" id="IPR014284">
    <property type="entry name" value="RNA_pol_sigma-70_dom"/>
</dbReference>
<dbReference type="PANTHER" id="PTHR43133:SF62">
    <property type="entry name" value="RNA POLYMERASE SIGMA FACTOR SIGZ"/>
    <property type="match status" value="1"/>
</dbReference>
<dbReference type="CDD" id="cd06171">
    <property type="entry name" value="Sigma70_r4"/>
    <property type="match status" value="1"/>
</dbReference>
<dbReference type="InterPro" id="IPR036388">
    <property type="entry name" value="WH-like_DNA-bd_sf"/>
</dbReference>
<evidence type="ECO:0000259" key="7">
    <source>
        <dbReference type="Pfam" id="PF04545"/>
    </source>
</evidence>
<feature type="domain" description="RNA polymerase sigma-70 region 2" evidence="6">
    <location>
        <begin position="30"/>
        <end position="97"/>
    </location>
</feature>
<gene>
    <name evidence="8" type="ORF">I4Q42_05725</name>
</gene>
<protein>
    <submittedName>
        <fullName evidence="8">Sigma-70 family RNA polymerase sigma factor</fullName>
    </submittedName>
</protein>
<evidence type="ECO:0000256" key="1">
    <source>
        <dbReference type="ARBA" id="ARBA00010641"/>
    </source>
</evidence>
<keyword evidence="9" id="KW-1185">Reference proteome</keyword>
<keyword evidence="3" id="KW-0731">Sigma factor</keyword>
<evidence type="ECO:0000256" key="5">
    <source>
        <dbReference type="ARBA" id="ARBA00023163"/>
    </source>
</evidence>
<dbReference type="Pfam" id="PF04545">
    <property type="entry name" value="Sigma70_r4"/>
    <property type="match status" value="1"/>
</dbReference>
<comment type="caution">
    <text evidence="8">The sequence shown here is derived from an EMBL/GenBank/DDBJ whole genome shotgun (WGS) entry which is preliminary data.</text>
</comment>